<proteinExistence type="predicted"/>
<reference evidence="1" key="1">
    <citation type="journal article" date="2019" name="MBio">
        <title>Virus Genomes from Deep Sea Sediments Expand the Ocean Megavirome and Support Independent Origins of Viral Gigantism.</title>
        <authorList>
            <person name="Backstrom D."/>
            <person name="Yutin N."/>
            <person name="Jorgensen S.L."/>
            <person name="Dharamshi J."/>
            <person name="Homa F."/>
            <person name="Zaremba-Niedwiedzka K."/>
            <person name="Spang A."/>
            <person name="Wolf Y.I."/>
            <person name="Koonin E.V."/>
            <person name="Ettema T.J."/>
        </authorList>
    </citation>
    <scope>NUCLEOTIDE SEQUENCE</scope>
</reference>
<dbReference type="EMBL" id="MK500344">
    <property type="protein sequence ID" value="QBK87107.1"/>
    <property type="molecule type" value="Genomic_DNA"/>
</dbReference>
<accession>A0A481YW21</accession>
<gene>
    <name evidence="1" type="ORF">LCMAC201_00090</name>
</gene>
<protein>
    <submittedName>
        <fullName evidence="1">Uncharacterized protein</fullName>
    </submittedName>
</protein>
<name>A0A481YW21_9VIRU</name>
<organism evidence="1">
    <name type="scientific">Marseillevirus LCMAC201</name>
    <dbReference type="NCBI Taxonomy" id="2506605"/>
    <lineage>
        <taxon>Viruses</taxon>
        <taxon>Varidnaviria</taxon>
        <taxon>Bamfordvirae</taxon>
        <taxon>Nucleocytoviricota</taxon>
        <taxon>Megaviricetes</taxon>
        <taxon>Pimascovirales</taxon>
        <taxon>Pimascovirales incertae sedis</taxon>
        <taxon>Marseilleviridae</taxon>
    </lineage>
</organism>
<evidence type="ECO:0000313" key="1">
    <source>
        <dbReference type="EMBL" id="QBK87107.1"/>
    </source>
</evidence>
<sequence>MVYYASNAVAPSMTSGGPQTYHNPYYKTQCGCGSGRPQVTMQPAGVREGFNAQEGMKGDAPQGGMPYQAGGGGAPMCTLTATAPPAGCCHPAPLHLTI</sequence>